<evidence type="ECO:0000256" key="1">
    <source>
        <dbReference type="SAM" id="Phobius"/>
    </source>
</evidence>
<organism evidence="2 3">
    <name type="scientific">Acanthosepion pharaonis</name>
    <name type="common">Pharaoh cuttlefish</name>
    <name type="synonym">Sepia pharaonis</name>
    <dbReference type="NCBI Taxonomy" id="158019"/>
    <lineage>
        <taxon>Eukaryota</taxon>
        <taxon>Metazoa</taxon>
        <taxon>Spiralia</taxon>
        <taxon>Lophotrochozoa</taxon>
        <taxon>Mollusca</taxon>
        <taxon>Cephalopoda</taxon>
        <taxon>Coleoidea</taxon>
        <taxon>Decapodiformes</taxon>
        <taxon>Sepiida</taxon>
        <taxon>Sepiina</taxon>
        <taxon>Sepiidae</taxon>
        <taxon>Acanthosepion</taxon>
    </lineage>
</organism>
<dbReference type="AlphaFoldDB" id="A0A812BSZ8"/>
<comment type="caution">
    <text evidence="2">The sequence shown here is derived from an EMBL/GenBank/DDBJ whole genome shotgun (WGS) entry which is preliminary data.</text>
</comment>
<feature type="transmembrane region" description="Helical" evidence="1">
    <location>
        <begin position="97"/>
        <end position="120"/>
    </location>
</feature>
<name>A0A812BSZ8_ACAPH</name>
<keyword evidence="1" id="KW-1133">Transmembrane helix</keyword>
<sequence length="160" mass="18535">MGKRVESDDKYHCLLTSSPRSLSVFLHFEDSPFRDPAIFLFNKIWSHVRILRSFILFFFSLSLYLCLSLFFSLKIFLLSLFLTLTPSPLSLLSISRISVLLFHFLTLHHSSLWPSLILIFPSFLSHLPVPSFLFLFSFPLFILSLFVHFSTIQLVAVKSS</sequence>
<accession>A0A812BSZ8</accession>
<protein>
    <recommendedName>
        <fullName evidence="4">Transmembrane protein</fullName>
    </recommendedName>
</protein>
<proteinExistence type="predicted"/>
<feature type="transmembrane region" description="Helical" evidence="1">
    <location>
        <begin position="132"/>
        <end position="156"/>
    </location>
</feature>
<dbReference type="Proteomes" id="UP000597762">
    <property type="component" value="Unassembled WGS sequence"/>
</dbReference>
<gene>
    <name evidence="2" type="ORF">SPHA_23451</name>
</gene>
<feature type="transmembrane region" description="Helical" evidence="1">
    <location>
        <begin position="54"/>
        <end position="77"/>
    </location>
</feature>
<evidence type="ECO:0000313" key="2">
    <source>
        <dbReference type="EMBL" id="CAE1242739.1"/>
    </source>
</evidence>
<reference evidence="2" key="1">
    <citation type="submission" date="2021-01" db="EMBL/GenBank/DDBJ databases">
        <authorList>
            <person name="Li R."/>
            <person name="Bekaert M."/>
        </authorList>
    </citation>
    <scope>NUCLEOTIDE SEQUENCE</scope>
    <source>
        <strain evidence="2">Farmed</strain>
    </source>
</reference>
<dbReference type="EMBL" id="CAHIKZ030000868">
    <property type="protein sequence ID" value="CAE1242739.1"/>
    <property type="molecule type" value="Genomic_DNA"/>
</dbReference>
<evidence type="ECO:0008006" key="4">
    <source>
        <dbReference type="Google" id="ProtNLM"/>
    </source>
</evidence>
<keyword evidence="1" id="KW-0472">Membrane</keyword>
<keyword evidence="1" id="KW-0812">Transmembrane</keyword>
<keyword evidence="3" id="KW-1185">Reference proteome</keyword>
<evidence type="ECO:0000313" key="3">
    <source>
        <dbReference type="Proteomes" id="UP000597762"/>
    </source>
</evidence>